<dbReference type="Proteomes" id="UP000527143">
    <property type="component" value="Unassembled WGS sequence"/>
</dbReference>
<evidence type="ECO:0000256" key="6">
    <source>
        <dbReference type="SAM" id="Phobius"/>
    </source>
</evidence>
<dbReference type="GO" id="GO:0006825">
    <property type="term" value="P:copper ion transport"/>
    <property type="evidence" value="ECO:0007669"/>
    <property type="project" value="InterPro"/>
</dbReference>
<evidence type="ECO:0000313" key="9">
    <source>
        <dbReference type="Proteomes" id="UP000527143"/>
    </source>
</evidence>
<feature type="transmembrane region" description="Helical" evidence="6">
    <location>
        <begin position="277"/>
        <end position="295"/>
    </location>
</feature>
<feature type="transmembrane region" description="Helical" evidence="6">
    <location>
        <begin position="85"/>
        <end position="105"/>
    </location>
</feature>
<accession>A0A840YSH3</accession>
<gene>
    <name evidence="8" type="ORF">FHT02_003863</name>
</gene>
<dbReference type="InterPro" id="IPR047689">
    <property type="entry name" value="CopD"/>
</dbReference>
<feature type="transmembrane region" description="Helical" evidence="6">
    <location>
        <begin position="12"/>
        <end position="30"/>
    </location>
</feature>
<proteinExistence type="predicted"/>
<evidence type="ECO:0000256" key="3">
    <source>
        <dbReference type="ARBA" id="ARBA00022692"/>
    </source>
</evidence>
<feature type="transmembrane region" description="Helical" evidence="6">
    <location>
        <begin position="150"/>
        <end position="171"/>
    </location>
</feature>
<dbReference type="NCBIfam" id="NF033808">
    <property type="entry name" value="copper_CopD"/>
    <property type="match status" value="1"/>
</dbReference>
<sequence length="304" mass="31745">MDWPTVAVRFGLYLGLMLAFGLPVFVLTSLRDTGQSLPVRPILLAACTLGLGLSVAGLLLLAASMSGTPVTMVDGEMLSMIFSETGAGTAWIVRIAALVMIFLVATLPERRFSAPLAATAAAVALGSLAWSGHGAMSEGATRWLHLASDVAHLLAAGAWIGALLALVLLVFRPAERIDAAHLRLSHAALHGFARTGTMAVMILVASGLANTWLIVGLPGIADLLVALYGQLLLAKLAVFAAMIVLAAVNRFRLTPALERDLDGVPPHDGMRALRRSLALEIGCAIAILVLVAWLGTLEPLTVGE</sequence>
<evidence type="ECO:0000256" key="4">
    <source>
        <dbReference type="ARBA" id="ARBA00022989"/>
    </source>
</evidence>
<dbReference type="PANTHER" id="PTHR34820">
    <property type="entry name" value="INNER MEMBRANE PROTEIN YEBZ"/>
    <property type="match status" value="1"/>
</dbReference>
<dbReference type="InterPro" id="IPR008457">
    <property type="entry name" value="Cu-R_CopD_dom"/>
</dbReference>
<evidence type="ECO:0000313" key="8">
    <source>
        <dbReference type="EMBL" id="MBB5712603.1"/>
    </source>
</evidence>
<dbReference type="PANTHER" id="PTHR34820:SF4">
    <property type="entry name" value="INNER MEMBRANE PROTEIN YEBZ"/>
    <property type="match status" value="1"/>
</dbReference>
<keyword evidence="2" id="KW-1003">Cell membrane</keyword>
<organism evidence="8 9">
    <name type="scientific">Sphingomonas xinjiangensis</name>
    <dbReference type="NCBI Taxonomy" id="643568"/>
    <lineage>
        <taxon>Bacteria</taxon>
        <taxon>Pseudomonadati</taxon>
        <taxon>Pseudomonadota</taxon>
        <taxon>Alphaproteobacteria</taxon>
        <taxon>Sphingomonadales</taxon>
        <taxon>Sphingomonadaceae</taxon>
        <taxon>Sphingomonas</taxon>
    </lineage>
</organism>
<evidence type="ECO:0000256" key="5">
    <source>
        <dbReference type="ARBA" id="ARBA00023136"/>
    </source>
</evidence>
<keyword evidence="9" id="KW-1185">Reference proteome</keyword>
<comment type="subcellular location">
    <subcellularLocation>
        <location evidence="1">Cell membrane</location>
        <topology evidence="1">Multi-pass membrane protein</topology>
    </subcellularLocation>
</comment>
<dbReference type="GO" id="GO:0005886">
    <property type="term" value="C:plasma membrane"/>
    <property type="evidence" value="ECO:0007669"/>
    <property type="project" value="UniProtKB-SubCell"/>
</dbReference>
<feature type="transmembrane region" description="Helical" evidence="6">
    <location>
        <begin position="192"/>
        <end position="215"/>
    </location>
</feature>
<feature type="domain" description="Copper resistance protein D" evidence="7">
    <location>
        <begin position="187"/>
        <end position="294"/>
    </location>
</feature>
<reference evidence="8 9" key="1">
    <citation type="submission" date="2020-08" db="EMBL/GenBank/DDBJ databases">
        <title>Genomic Encyclopedia of Type Strains, Phase IV (KMG-IV): sequencing the most valuable type-strain genomes for metagenomic binning, comparative biology and taxonomic classification.</title>
        <authorList>
            <person name="Goeker M."/>
        </authorList>
    </citation>
    <scope>NUCLEOTIDE SEQUENCE [LARGE SCALE GENOMIC DNA]</scope>
    <source>
        <strain evidence="8 9">DSM 26736</strain>
    </source>
</reference>
<protein>
    <submittedName>
        <fullName evidence="8">Putative copper resistance protein D</fullName>
    </submittedName>
</protein>
<dbReference type="RefSeq" id="WP_184091262.1">
    <property type="nucleotide sequence ID" value="NZ_JACIJF010000020.1"/>
</dbReference>
<name>A0A840YSH3_9SPHN</name>
<dbReference type="AlphaFoldDB" id="A0A840YSH3"/>
<dbReference type="EMBL" id="JACIJF010000020">
    <property type="protein sequence ID" value="MBB5712603.1"/>
    <property type="molecule type" value="Genomic_DNA"/>
</dbReference>
<dbReference type="Pfam" id="PF05425">
    <property type="entry name" value="CopD"/>
    <property type="match status" value="1"/>
</dbReference>
<dbReference type="InterPro" id="IPR032694">
    <property type="entry name" value="CopC/D"/>
</dbReference>
<keyword evidence="5 6" id="KW-0472">Membrane</keyword>
<feature type="transmembrane region" description="Helical" evidence="6">
    <location>
        <begin position="227"/>
        <end position="248"/>
    </location>
</feature>
<evidence type="ECO:0000256" key="2">
    <source>
        <dbReference type="ARBA" id="ARBA00022475"/>
    </source>
</evidence>
<keyword evidence="4 6" id="KW-1133">Transmembrane helix</keyword>
<keyword evidence="3 6" id="KW-0812">Transmembrane</keyword>
<evidence type="ECO:0000256" key="1">
    <source>
        <dbReference type="ARBA" id="ARBA00004651"/>
    </source>
</evidence>
<feature type="transmembrane region" description="Helical" evidence="6">
    <location>
        <begin position="42"/>
        <end position="65"/>
    </location>
</feature>
<feature type="transmembrane region" description="Helical" evidence="6">
    <location>
        <begin position="112"/>
        <end position="130"/>
    </location>
</feature>
<evidence type="ECO:0000259" key="7">
    <source>
        <dbReference type="Pfam" id="PF05425"/>
    </source>
</evidence>
<comment type="caution">
    <text evidence="8">The sequence shown here is derived from an EMBL/GenBank/DDBJ whole genome shotgun (WGS) entry which is preliminary data.</text>
</comment>